<dbReference type="Proteomes" id="UP000323506">
    <property type="component" value="Chromosome D09"/>
</dbReference>
<protein>
    <submittedName>
        <fullName evidence="1">Uncharacterized protein</fullName>
    </submittedName>
</protein>
<accession>A0A5D2B5M1</accession>
<name>A0A5D2B5M1_GOSDA</name>
<evidence type="ECO:0000313" key="2">
    <source>
        <dbReference type="Proteomes" id="UP000323506"/>
    </source>
</evidence>
<dbReference type="AlphaFoldDB" id="A0A5D2B5M1"/>
<proteinExistence type="predicted"/>
<dbReference type="EMBL" id="CM017709">
    <property type="protein sequence ID" value="TYG52684.1"/>
    <property type="molecule type" value="Genomic_DNA"/>
</dbReference>
<evidence type="ECO:0000313" key="1">
    <source>
        <dbReference type="EMBL" id="TYG52684.1"/>
    </source>
</evidence>
<keyword evidence="2" id="KW-1185">Reference proteome</keyword>
<gene>
    <name evidence="1" type="ORF">ES288_D09G048200v1</name>
</gene>
<organism evidence="1 2">
    <name type="scientific">Gossypium darwinii</name>
    <name type="common">Darwin's cotton</name>
    <name type="synonym">Gossypium barbadense var. darwinii</name>
    <dbReference type="NCBI Taxonomy" id="34276"/>
    <lineage>
        <taxon>Eukaryota</taxon>
        <taxon>Viridiplantae</taxon>
        <taxon>Streptophyta</taxon>
        <taxon>Embryophyta</taxon>
        <taxon>Tracheophyta</taxon>
        <taxon>Spermatophyta</taxon>
        <taxon>Magnoliopsida</taxon>
        <taxon>eudicotyledons</taxon>
        <taxon>Gunneridae</taxon>
        <taxon>Pentapetalae</taxon>
        <taxon>rosids</taxon>
        <taxon>malvids</taxon>
        <taxon>Malvales</taxon>
        <taxon>Malvaceae</taxon>
        <taxon>Malvoideae</taxon>
        <taxon>Gossypium</taxon>
    </lineage>
</organism>
<sequence length="132" mass="15609">MSCKRTKSSKTSAKNLIVIQNEEIREKFGSIFMNQPMMAEKCFNLESNDKMIMLLSIRKRINALNWEQFCDAFSMPDEDLVQKFYANLTMSDANEFLIHKKKVPLTFESINDLFNFPDFEKDDYYTMMTNIK</sequence>
<reference evidence="1 2" key="1">
    <citation type="submission" date="2019-06" db="EMBL/GenBank/DDBJ databases">
        <title>WGS assembly of Gossypium darwinii.</title>
        <authorList>
            <person name="Chen Z.J."/>
            <person name="Sreedasyam A."/>
            <person name="Ando A."/>
            <person name="Song Q."/>
            <person name="De L."/>
            <person name="Hulse-Kemp A."/>
            <person name="Ding M."/>
            <person name="Ye W."/>
            <person name="Kirkbride R."/>
            <person name="Jenkins J."/>
            <person name="Plott C."/>
            <person name="Lovell J."/>
            <person name="Lin Y.-M."/>
            <person name="Vaughn R."/>
            <person name="Liu B."/>
            <person name="Li W."/>
            <person name="Simpson S."/>
            <person name="Scheffler B."/>
            <person name="Saski C."/>
            <person name="Grover C."/>
            <person name="Hu G."/>
            <person name="Conover J."/>
            <person name="Carlson J."/>
            <person name="Shu S."/>
            <person name="Boston L."/>
            <person name="Williams M."/>
            <person name="Peterson D."/>
            <person name="Mcgee K."/>
            <person name="Jones D."/>
            <person name="Wendel J."/>
            <person name="Stelly D."/>
            <person name="Grimwood J."/>
            <person name="Schmutz J."/>
        </authorList>
    </citation>
    <scope>NUCLEOTIDE SEQUENCE [LARGE SCALE GENOMIC DNA]</scope>
    <source>
        <strain evidence="1">1808015.09</strain>
    </source>
</reference>